<dbReference type="STRING" id="1047168.A0A0F4GLD2"/>
<keyword evidence="2 4" id="KW-0863">Zinc-finger</keyword>
<dbReference type="GO" id="GO:0008270">
    <property type="term" value="F:zinc ion binding"/>
    <property type="evidence" value="ECO:0007669"/>
    <property type="project" value="UniProtKB-KW"/>
</dbReference>
<dbReference type="SUPFAM" id="SSF144232">
    <property type="entry name" value="HIT/MYND zinc finger-like"/>
    <property type="match status" value="1"/>
</dbReference>
<dbReference type="Pfam" id="PF14737">
    <property type="entry name" value="DUF4470"/>
    <property type="match status" value="1"/>
</dbReference>
<dbReference type="InterPro" id="IPR027974">
    <property type="entry name" value="DUF4470"/>
</dbReference>
<dbReference type="Proteomes" id="UP000033647">
    <property type="component" value="Unassembled WGS sequence"/>
</dbReference>
<evidence type="ECO:0000259" key="5">
    <source>
        <dbReference type="PROSITE" id="PS50865"/>
    </source>
</evidence>
<dbReference type="Gene3D" id="6.10.140.2220">
    <property type="match status" value="1"/>
</dbReference>
<organism evidence="6 7">
    <name type="scientific">Zymoseptoria brevis</name>
    <dbReference type="NCBI Taxonomy" id="1047168"/>
    <lineage>
        <taxon>Eukaryota</taxon>
        <taxon>Fungi</taxon>
        <taxon>Dikarya</taxon>
        <taxon>Ascomycota</taxon>
        <taxon>Pezizomycotina</taxon>
        <taxon>Dothideomycetes</taxon>
        <taxon>Dothideomycetidae</taxon>
        <taxon>Mycosphaerellales</taxon>
        <taxon>Mycosphaerellaceae</taxon>
        <taxon>Zymoseptoria</taxon>
    </lineage>
</organism>
<evidence type="ECO:0000256" key="2">
    <source>
        <dbReference type="ARBA" id="ARBA00022771"/>
    </source>
</evidence>
<dbReference type="OrthoDB" id="5282002at2759"/>
<dbReference type="PROSITE" id="PS50865">
    <property type="entry name" value="ZF_MYND_2"/>
    <property type="match status" value="1"/>
</dbReference>
<evidence type="ECO:0000313" key="7">
    <source>
        <dbReference type="Proteomes" id="UP000033647"/>
    </source>
</evidence>
<feature type="domain" description="MYND-type" evidence="5">
    <location>
        <begin position="1"/>
        <end position="29"/>
    </location>
</feature>
<keyword evidence="3" id="KW-0862">Zinc</keyword>
<proteinExistence type="predicted"/>
<dbReference type="Pfam" id="PF01753">
    <property type="entry name" value="zf-MYND"/>
    <property type="match status" value="1"/>
</dbReference>
<accession>A0A0F4GLD2</accession>
<evidence type="ECO:0000256" key="3">
    <source>
        <dbReference type="ARBA" id="ARBA00022833"/>
    </source>
</evidence>
<keyword evidence="1" id="KW-0479">Metal-binding</keyword>
<comment type="caution">
    <text evidence="6">The sequence shown here is derived from an EMBL/GenBank/DDBJ whole genome shotgun (WGS) entry which is preliminary data.</text>
</comment>
<sequence>MACKGCLLVVYCSAKCQTAHWEKGHKKYCKSPMLKENWQPGWITQKRTPTFMGEGTMSAGLKPCQHFWGNVPALDVIQLNSNEGADCKHDLRLLFAASGDLRNVVKSMVSLPGRYRGRTTWVINDVDF</sequence>
<evidence type="ECO:0000256" key="1">
    <source>
        <dbReference type="ARBA" id="ARBA00022723"/>
    </source>
</evidence>
<protein>
    <recommendedName>
        <fullName evidence="5">MYND-type domain-containing protein</fullName>
    </recommendedName>
</protein>
<gene>
    <name evidence="6" type="ORF">TI39_contig428g00013</name>
</gene>
<keyword evidence="7" id="KW-1185">Reference proteome</keyword>
<name>A0A0F4GLD2_9PEZI</name>
<dbReference type="EMBL" id="LAFY01000420">
    <property type="protein sequence ID" value="KJX98206.1"/>
    <property type="molecule type" value="Genomic_DNA"/>
</dbReference>
<dbReference type="AlphaFoldDB" id="A0A0F4GLD2"/>
<dbReference type="InterPro" id="IPR002893">
    <property type="entry name" value="Znf_MYND"/>
</dbReference>
<reference evidence="6 7" key="1">
    <citation type="submission" date="2015-03" db="EMBL/GenBank/DDBJ databases">
        <title>RNA-seq based gene annotation and comparative genomics of four Zymoseptoria species reveal species-specific pathogenicity related genes and transposable element activity.</title>
        <authorList>
            <person name="Grandaubert J."/>
            <person name="Bhattacharyya A."/>
            <person name="Stukenbrock E.H."/>
        </authorList>
    </citation>
    <scope>NUCLEOTIDE SEQUENCE [LARGE SCALE GENOMIC DNA]</scope>
    <source>
        <strain evidence="6 7">Zb18110</strain>
    </source>
</reference>
<evidence type="ECO:0000256" key="4">
    <source>
        <dbReference type="PROSITE-ProRule" id="PRU00134"/>
    </source>
</evidence>
<evidence type="ECO:0000313" key="6">
    <source>
        <dbReference type="EMBL" id="KJX98206.1"/>
    </source>
</evidence>